<dbReference type="PANTHER" id="PTHR36703">
    <property type="entry name" value="TRIACYLGLYCEROL LIPASE-LIKE PROTEIN"/>
    <property type="match status" value="1"/>
</dbReference>
<keyword evidence="3" id="KW-1185">Reference proteome</keyword>
<gene>
    <name evidence="2" type="ORF">SAY87_017547</name>
</gene>
<feature type="region of interest" description="Disordered" evidence="1">
    <location>
        <begin position="84"/>
        <end position="103"/>
    </location>
</feature>
<dbReference type="AlphaFoldDB" id="A0AAN7L2M0"/>
<protein>
    <submittedName>
        <fullName evidence="2">Uncharacterized protein</fullName>
    </submittedName>
</protein>
<organism evidence="2 3">
    <name type="scientific">Trapa incisa</name>
    <dbReference type="NCBI Taxonomy" id="236973"/>
    <lineage>
        <taxon>Eukaryota</taxon>
        <taxon>Viridiplantae</taxon>
        <taxon>Streptophyta</taxon>
        <taxon>Embryophyta</taxon>
        <taxon>Tracheophyta</taxon>
        <taxon>Spermatophyta</taxon>
        <taxon>Magnoliopsida</taxon>
        <taxon>eudicotyledons</taxon>
        <taxon>Gunneridae</taxon>
        <taxon>Pentapetalae</taxon>
        <taxon>rosids</taxon>
        <taxon>malvids</taxon>
        <taxon>Myrtales</taxon>
        <taxon>Lythraceae</taxon>
        <taxon>Trapa</taxon>
    </lineage>
</organism>
<dbReference type="PANTHER" id="PTHR36703:SF1">
    <property type="entry name" value="TRIACYLGLYCEROL LIPASE-LIKE PROTEIN"/>
    <property type="match status" value="1"/>
</dbReference>
<name>A0AAN7L2M0_9MYRT</name>
<sequence>MEQTKAEKKKRNLYFLLTHFKISINFCILDCRYALGWRGGKWYANRKFKREQMKLLGQIKPKRWQLLSQVKPKGWKLQFLKRPLSRSRAPESAHKTISEGSVC</sequence>
<comment type="caution">
    <text evidence="2">The sequence shown here is derived from an EMBL/GenBank/DDBJ whole genome shotgun (WGS) entry which is preliminary data.</text>
</comment>
<evidence type="ECO:0000313" key="3">
    <source>
        <dbReference type="Proteomes" id="UP001345219"/>
    </source>
</evidence>
<proteinExistence type="predicted"/>
<feature type="compositionally biased region" description="Basic and acidic residues" evidence="1">
    <location>
        <begin position="88"/>
        <end position="97"/>
    </location>
</feature>
<evidence type="ECO:0000256" key="1">
    <source>
        <dbReference type="SAM" id="MobiDB-lite"/>
    </source>
</evidence>
<dbReference type="EMBL" id="JAXIOK010000002">
    <property type="protein sequence ID" value="KAK4777360.1"/>
    <property type="molecule type" value="Genomic_DNA"/>
</dbReference>
<reference evidence="2 3" key="1">
    <citation type="journal article" date="2023" name="Hortic Res">
        <title>Pangenome of water caltrop reveals structural variations and asymmetric subgenome divergence after allopolyploidization.</title>
        <authorList>
            <person name="Zhang X."/>
            <person name="Chen Y."/>
            <person name="Wang L."/>
            <person name="Yuan Y."/>
            <person name="Fang M."/>
            <person name="Shi L."/>
            <person name="Lu R."/>
            <person name="Comes H.P."/>
            <person name="Ma Y."/>
            <person name="Chen Y."/>
            <person name="Huang G."/>
            <person name="Zhou Y."/>
            <person name="Zheng Z."/>
            <person name="Qiu Y."/>
        </authorList>
    </citation>
    <scope>NUCLEOTIDE SEQUENCE [LARGE SCALE GENOMIC DNA]</scope>
    <source>
        <tissue evidence="2">Roots</tissue>
    </source>
</reference>
<dbReference type="Proteomes" id="UP001345219">
    <property type="component" value="Chromosome 14"/>
</dbReference>
<accession>A0AAN7L2M0</accession>
<evidence type="ECO:0000313" key="2">
    <source>
        <dbReference type="EMBL" id="KAK4777360.1"/>
    </source>
</evidence>